<feature type="domain" description="Fucosyltransferase N-terminal" evidence="14">
    <location>
        <begin position="94"/>
        <end position="214"/>
    </location>
</feature>
<dbReference type="EC" id="2.4.1.-" evidence="12"/>
<dbReference type="Pfam" id="PF17039">
    <property type="entry name" value="Glyco_tran_10_N"/>
    <property type="match status" value="1"/>
</dbReference>
<evidence type="ECO:0000256" key="8">
    <source>
        <dbReference type="ARBA" id="ARBA00022989"/>
    </source>
</evidence>
<evidence type="ECO:0000259" key="13">
    <source>
        <dbReference type="Pfam" id="PF00852"/>
    </source>
</evidence>
<protein>
    <recommendedName>
        <fullName evidence="12">Fucosyltransferase</fullName>
        <ecNumber evidence="12">2.4.1.-</ecNumber>
    </recommendedName>
</protein>
<keyword evidence="10 12" id="KW-0472">Membrane</keyword>
<comment type="similarity">
    <text evidence="3 12">Belongs to the glycosyltransferase 10 family.</text>
</comment>
<keyword evidence="11" id="KW-0325">Glycoprotein</keyword>
<evidence type="ECO:0000256" key="11">
    <source>
        <dbReference type="ARBA" id="ARBA00023180"/>
    </source>
</evidence>
<dbReference type="PANTHER" id="PTHR48438:SF1">
    <property type="entry name" value="ALPHA-(1,3)-FUCOSYLTRANSFERASE C-RELATED"/>
    <property type="match status" value="1"/>
</dbReference>
<keyword evidence="4 12" id="KW-0328">Glycosyltransferase</keyword>
<comment type="subcellular location">
    <subcellularLocation>
        <location evidence="1 12">Golgi apparatus</location>
        <location evidence="1 12">Golgi stack membrane</location>
        <topology evidence="1 12">Single-pass type II membrane protein</topology>
    </subcellularLocation>
</comment>
<dbReference type="UniPathway" id="UPA00378"/>
<accession>W8BGP5</accession>
<dbReference type="InterPro" id="IPR031481">
    <property type="entry name" value="Glyco_tran_10_N"/>
</dbReference>
<dbReference type="EMBL" id="GAMC01017716">
    <property type="protein sequence ID" value="JAB88839.1"/>
    <property type="molecule type" value="mRNA"/>
</dbReference>
<evidence type="ECO:0000256" key="9">
    <source>
        <dbReference type="ARBA" id="ARBA00023034"/>
    </source>
</evidence>
<evidence type="ECO:0000313" key="15">
    <source>
        <dbReference type="EMBL" id="JAB88839.1"/>
    </source>
</evidence>
<dbReference type="AlphaFoldDB" id="W8BGP5"/>
<organism evidence="15">
    <name type="scientific">Ceratitis capitata</name>
    <name type="common">Mediterranean fruit fly</name>
    <name type="synonym">Tephritis capitata</name>
    <dbReference type="NCBI Taxonomy" id="7213"/>
    <lineage>
        <taxon>Eukaryota</taxon>
        <taxon>Metazoa</taxon>
        <taxon>Ecdysozoa</taxon>
        <taxon>Arthropoda</taxon>
        <taxon>Hexapoda</taxon>
        <taxon>Insecta</taxon>
        <taxon>Pterygota</taxon>
        <taxon>Neoptera</taxon>
        <taxon>Endopterygota</taxon>
        <taxon>Diptera</taxon>
        <taxon>Brachycera</taxon>
        <taxon>Muscomorpha</taxon>
        <taxon>Tephritoidea</taxon>
        <taxon>Tephritidae</taxon>
        <taxon>Ceratitis</taxon>
        <taxon>Ceratitis</taxon>
    </lineage>
</organism>
<dbReference type="InterPro" id="IPR055270">
    <property type="entry name" value="Glyco_tran_10_C"/>
</dbReference>
<dbReference type="OrthoDB" id="427096at2759"/>
<dbReference type="InterPro" id="IPR038577">
    <property type="entry name" value="GT10-like_C_sf"/>
</dbReference>
<proteinExistence type="evidence at transcript level"/>
<feature type="domain" description="Fucosyltransferase C-terminal" evidence="13">
    <location>
        <begin position="249"/>
        <end position="423"/>
    </location>
</feature>
<reference evidence="15" key="1">
    <citation type="submission" date="2013-07" db="EMBL/GenBank/DDBJ databases">
        <authorList>
            <person name="Geib S."/>
        </authorList>
    </citation>
    <scope>NUCLEOTIDE SEQUENCE</scope>
</reference>
<dbReference type="SUPFAM" id="SSF53756">
    <property type="entry name" value="UDP-Glycosyltransferase/glycogen phosphorylase"/>
    <property type="match status" value="1"/>
</dbReference>
<evidence type="ECO:0000256" key="4">
    <source>
        <dbReference type="ARBA" id="ARBA00022676"/>
    </source>
</evidence>
<keyword evidence="5 12" id="KW-0808">Transferase</keyword>
<evidence type="ECO:0000256" key="1">
    <source>
        <dbReference type="ARBA" id="ARBA00004447"/>
    </source>
</evidence>
<reference evidence="15" key="2">
    <citation type="journal article" date="2014" name="BMC Genomics">
        <title>A genomic perspective to assessing quality of mass-reared SIT flies used in Mediterranean fruit fly (Ceratitis capitata) eradication in California.</title>
        <authorList>
            <person name="Calla B."/>
            <person name="Hall B."/>
            <person name="Hou S."/>
            <person name="Geib S.M."/>
        </authorList>
    </citation>
    <scope>NUCLEOTIDE SEQUENCE</scope>
</reference>
<evidence type="ECO:0000256" key="7">
    <source>
        <dbReference type="ARBA" id="ARBA00022968"/>
    </source>
</evidence>
<evidence type="ECO:0000256" key="10">
    <source>
        <dbReference type="ARBA" id="ARBA00023136"/>
    </source>
</evidence>
<comment type="pathway">
    <text evidence="2">Protein modification; protein glycosylation.</text>
</comment>
<evidence type="ECO:0000256" key="3">
    <source>
        <dbReference type="ARBA" id="ARBA00008919"/>
    </source>
</evidence>
<evidence type="ECO:0000256" key="2">
    <source>
        <dbReference type="ARBA" id="ARBA00004922"/>
    </source>
</evidence>
<dbReference type="FunFam" id="3.40.50.11660:FF:000006">
    <property type="entry name" value="Alpha-(1,3)-fucosyltransferase C"/>
    <property type="match status" value="1"/>
</dbReference>
<dbReference type="Gene3D" id="3.40.50.11660">
    <property type="entry name" value="Glycosyl transferase family 10, C-terminal domain"/>
    <property type="match status" value="1"/>
</dbReference>
<evidence type="ECO:0000256" key="12">
    <source>
        <dbReference type="RuleBase" id="RU003832"/>
    </source>
</evidence>
<feature type="transmembrane region" description="Helical" evidence="12">
    <location>
        <begin position="44"/>
        <end position="64"/>
    </location>
</feature>
<dbReference type="GO" id="GO:0032580">
    <property type="term" value="C:Golgi cisterna membrane"/>
    <property type="evidence" value="ECO:0007669"/>
    <property type="project" value="UniProtKB-SubCell"/>
</dbReference>
<evidence type="ECO:0000256" key="6">
    <source>
        <dbReference type="ARBA" id="ARBA00022692"/>
    </source>
</evidence>
<keyword evidence="7" id="KW-0735">Signal-anchor</keyword>
<keyword evidence="6 12" id="KW-0812">Transmembrane</keyword>
<dbReference type="InterPro" id="IPR001503">
    <property type="entry name" value="Glyco_trans_10"/>
</dbReference>
<keyword evidence="9 12" id="KW-0333">Golgi apparatus</keyword>
<sequence>MRYTDSDSISAPLLDDRANVEGNAVKTESTVISNNSAMLKRKKYLIILLCLSIFGSFLGIIHLVSTAPEFNQYRILRAYQNQIEEEATRANSQRPRTILFWNSFFNNKRWGLDEDTVGPDYFRDNLRCHEYRCDLTNNRDFLPDIELFDAVLFHAAEPYPFLQSVPSKRAAQQHYVFALMEPPGETKHVLSDEGNFYNLTMSYRLDSDIVWPYQVIEDIETGEAVAPAVHTKWRTVPGDWNDTSVWQLWAGKTRMAAWFVSHCETLSKREKLAAALQEHIDVDIYGKCGNLSCPYTSNECDELLDTRYKFYFSFENSLCNDYVTEKLYNAMKRNVIPVVFGGADYSRFVPPNSVIDAEDYQNAEELAAYLRYLATHPEEYMRYFWWRQYYRLSYRSPYCDLCEKLHSVPFMQKSQTYTNIEKWWMGDQCRFEAKIKF</sequence>
<name>W8BGP5_CERCA</name>
<evidence type="ECO:0000256" key="5">
    <source>
        <dbReference type="ARBA" id="ARBA00022679"/>
    </source>
</evidence>
<gene>
    <name evidence="15" type="primary">FUCTC</name>
</gene>
<dbReference type="Pfam" id="PF00852">
    <property type="entry name" value="Glyco_transf_10"/>
    <property type="match status" value="1"/>
</dbReference>
<dbReference type="PANTHER" id="PTHR48438">
    <property type="entry name" value="ALPHA-(1,3)-FUCOSYLTRANSFERASE C-RELATED"/>
    <property type="match status" value="1"/>
</dbReference>
<dbReference type="GO" id="GO:0008417">
    <property type="term" value="F:fucosyltransferase activity"/>
    <property type="evidence" value="ECO:0007669"/>
    <property type="project" value="InterPro"/>
</dbReference>
<keyword evidence="8 12" id="KW-1133">Transmembrane helix</keyword>
<evidence type="ECO:0000259" key="14">
    <source>
        <dbReference type="Pfam" id="PF17039"/>
    </source>
</evidence>